<dbReference type="GO" id="GO:0016538">
    <property type="term" value="F:cyclin-dependent protein serine/threonine kinase regulator activity"/>
    <property type="evidence" value="ECO:0007669"/>
    <property type="project" value="TreeGrafter"/>
</dbReference>
<accession>A0A059IXV5</accession>
<feature type="compositionally biased region" description="Low complexity" evidence="1">
    <location>
        <begin position="167"/>
        <end position="185"/>
    </location>
</feature>
<proteinExistence type="predicted"/>
<protein>
    <recommendedName>
        <fullName evidence="4">Meiotically up-regulated 80 protein</fullName>
    </recommendedName>
</protein>
<evidence type="ECO:0000313" key="3">
    <source>
        <dbReference type="Proteomes" id="UP000024533"/>
    </source>
</evidence>
<dbReference type="PANTHER" id="PTHR15615">
    <property type="match status" value="1"/>
</dbReference>
<dbReference type="AlphaFoldDB" id="A0A059IXV5"/>
<feature type="compositionally biased region" description="Basic residues" evidence="1">
    <location>
        <begin position="157"/>
        <end position="166"/>
    </location>
</feature>
<dbReference type="GO" id="GO:0019901">
    <property type="term" value="F:protein kinase binding"/>
    <property type="evidence" value="ECO:0007669"/>
    <property type="project" value="InterPro"/>
</dbReference>
<feature type="region of interest" description="Disordered" evidence="1">
    <location>
        <begin position="459"/>
        <end position="484"/>
    </location>
</feature>
<dbReference type="InterPro" id="IPR013922">
    <property type="entry name" value="Cyclin_PHO80-like"/>
</dbReference>
<dbReference type="GO" id="GO:0000307">
    <property type="term" value="C:cyclin-dependent protein kinase holoenzyme complex"/>
    <property type="evidence" value="ECO:0007669"/>
    <property type="project" value="TreeGrafter"/>
</dbReference>
<name>A0A059IXV5_TRIIM</name>
<feature type="region of interest" description="Disordered" evidence="1">
    <location>
        <begin position="507"/>
        <end position="531"/>
    </location>
</feature>
<dbReference type="CDD" id="cd20557">
    <property type="entry name" value="CYCLIN_ScPCL1-like"/>
    <property type="match status" value="1"/>
</dbReference>
<sequence>MPSFFASGGLNTFPPTPPHTNVAPRLETDPSFYASAGASATTGGHAGFAFGRYGAGAEYEKYQPTYPNPYHGRGDLNHKNSSGKQQLMAQQMLYNNPLAHGHSHGHGLGLGLGHGHHGLMAMHGSKLAPMDSAVPPQYRRHDPMIHQDQHHIQQHLQHQHQQRKQQHQQQQQHHQQQHQQQQQQQAKEQKTTGGVAAHLDYDMDQMTDFVAEMAHGMYALYQSKLVLADIDMLRSVHPGTTPSSQFRKYVSQILSSTRLPSSTILLGLYYLASRMRMLSSADVYPTAVKASSSSSSTPATTQVYRMLTTGLLLGSKFLDDNTFQNRSWAEVSSIPVADLNSMELEWLFGFEWKIHERIHTKSDGFMSWKAHWDSWRAKADARAAAAAAVAASSNESRAKLAPIDTNIIHRRHPLYHHGSGHQSALPKAMLSPDGPIPPQYQRSACPWLPASNASTAATTPLAASDYSPPSAPHTGPSTPDYFHSAGGSGSNAAWPYNAPPPYCATWLPQQQQQQQTSRSGPTALPLPLPRSQPPSYVHTPMYANAFSPINNNINGNVWTGHGPGCGCLYCAKSHDLYFPVSSFGMQPVAG</sequence>
<dbReference type="OrthoDB" id="244495at2759"/>
<gene>
    <name evidence="2" type="ORF">H109_07691</name>
</gene>
<feature type="region of interest" description="Disordered" evidence="1">
    <location>
        <begin position="148"/>
        <end position="193"/>
    </location>
</feature>
<comment type="caution">
    <text evidence="2">The sequence shown here is derived from an EMBL/GenBank/DDBJ whole genome shotgun (WGS) entry which is preliminary data.</text>
</comment>
<dbReference type="Pfam" id="PF08613">
    <property type="entry name" value="Cyclin"/>
    <property type="match status" value="1"/>
</dbReference>
<dbReference type="GO" id="GO:0005634">
    <property type="term" value="C:nucleus"/>
    <property type="evidence" value="ECO:0007669"/>
    <property type="project" value="TreeGrafter"/>
</dbReference>
<organism evidence="2 3">
    <name type="scientific">Trichophyton interdigitale (strain MR816)</name>
    <dbReference type="NCBI Taxonomy" id="1215338"/>
    <lineage>
        <taxon>Eukaryota</taxon>
        <taxon>Fungi</taxon>
        <taxon>Dikarya</taxon>
        <taxon>Ascomycota</taxon>
        <taxon>Pezizomycotina</taxon>
        <taxon>Eurotiomycetes</taxon>
        <taxon>Eurotiomycetidae</taxon>
        <taxon>Onygenales</taxon>
        <taxon>Arthrodermataceae</taxon>
        <taxon>Trichophyton</taxon>
    </lineage>
</organism>
<evidence type="ECO:0008006" key="4">
    <source>
        <dbReference type="Google" id="ProtNLM"/>
    </source>
</evidence>
<dbReference type="EMBL" id="AOKY01000835">
    <property type="protein sequence ID" value="KDB20344.1"/>
    <property type="molecule type" value="Genomic_DNA"/>
</dbReference>
<dbReference type="Gene3D" id="1.10.472.10">
    <property type="entry name" value="Cyclin-like"/>
    <property type="match status" value="1"/>
</dbReference>
<keyword evidence="3" id="KW-1185">Reference proteome</keyword>
<dbReference type="Proteomes" id="UP000024533">
    <property type="component" value="Unassembled WGS sequence"/>
</dbReference>
<dbReference type="PANTHER" id="PTHR15615:SF27">
    <property type="entry name" value="PHO85 CYCLIN CLG1"/>
    <property type="match status" value="1"/>
</dbReference>
<dbReference type="HOGENOM" id="CLU_030504_1_0_1"/>
<feature type="region of interest" description="Disordered" evidence="1">
    <location>
        <begin position="66"/>
        <end position="85"/>
    </location>
</feature>
<reference evidence="2 3" key="1">
    <citation type="submission" date="2014-02" db="EMBL/GenBank/DDBJ databases">
        <title>The Genome Sequence of Trichophyton interdigitale MR816.</title>
        <authorList>
            <consortium name="The Broad Institute Genomics Platform"/>
            <person name="Cuomo C.A."/>
            <person name="White T.C."/>
            <person name="Graser Y."/>
            <person name="Martinez-Rossi N."/>
            <person name="Heitman J."/>
            <person name="Young S.K."/>
            <person name="Zeng Q."/>
            <person name="Gargeya S."/>
            <person name="Abouelleil A."/>
            <person name="Alvarado L."/>
            <person name="Chapman S.B."/>
            <person name="Gainer-Dewar J."/>
            <person name="Goldberg J."/>
            <person name="Griggs A."/>
            <person name="Gujja S."/>
            <person name="Hansen M."/>
            <person name="Howarth C."/>
            <person name="Imamovic A."/>
            <person name="Larimer J."/>
            <person name="Martinez D."/>
            <person name="Murphy C."/>
            <person name="Pearson M.D."/>
            <person name="Persinoti G."/>
            <person name="Poon T."/>
            <person name="Priest M."/>
            <person name="Roberts A.D."/>
            <person name="Saif S."/>
            <person name="Shea T.D."/>
            <person name="Sykes S.N."/>
            <person name="Wortman J."/>
            <person name="Nusbaum C."/>
            <person name="Birren B."/>
        </authorList>
    </citation>
    <scope>NUCLEOTIDE SEQUENCE [LARGE SCALE GENOMIC DNA]</scope>
    <source>
        <strain evidence="2 3">MR816</strain>
    </source>
</reference>
<feature type="region of interest" description="Disordered" evidence="1">
    <location>
        <begin position="1"/>
        <end position="26"/>
    </location>
</feature>
<evidence type="ECO:0000256" key="1">
    <source>
        <dbReference type="SAM" id="MobiDB-lite"/>
    </source>
</evidence>
<evidence type="ECO:0000313" key="2">
    <source>
        <dbReference type="EMBL" id="KDB20344.1"/>
    </source>
</evidence>
<dbReference type="OMA" id="HWDTWRA"/>